<keyword evidence="2" id="KW-1185">Reference proteome</keyword>
<protein>
    <submittedName>
        <fullName evidence="1">Uncharacterized protein</fullName>
    </submittedName>
</protein>
<accession>A0A1Y3BXH6</accession>
<dbReference type="AlphaFoldDB" id="A0A1Y3BXH6"/>
<dbReference type="EMBL" id="MUJZ01000079">
    <property type="protein sequence ID" value="OTF84226.1"/>
    <property type="molecule type" value="Genomic_DNA"/>
</dbReference>
<evidence type="ECO:0000313" key="2">
    <source>
        <dbReference type="Proteomes" id="UP000194236"/>
    </source>
</evidence>
<gene>
    <name evidence="1" type="ORF">BLA29_010422</name>
</gene>
<reference evidence="1 2" key="1">
    <citation type="submission" date="2017-03" db="EMBL/GenBank/DDBJ databases">
        <title>Genome Survey of Euroglyphus maynei.</title>
        <authorList>
            <person name="Arlian L.G."/>
            <person name="Morgan M.S."/>
            <person name="Rider S.D."/>
        </authorList>
    </citation>
    <scope>NUCLEOTIDE SEQUENCE [LARGE SCALE GENOMIC DNA]</scope>
    <source>
        <strain evidence="1">Arlian Lab</strain>
        <tissue evidence="1">Whole body</tissue>
    </source>
</reference>
<comment type="caution">
    <text evidence="1">The sequence shown here is derived from an EMBL/GenBank/DDBJ whole genome shotgun (WGS) entry which is preliminary data.</text>
</comment>
<organism evidence="1 2">
    <name type="scientific">Euroglyphus maynei</name>
    <name type="common">Mayne's house dust mite</name>
    <dbReference type="NCBI Taxonomy" id="6958"/>
    <lineage>
        <taxon>Eukaryota</taxon>
        <taxon>Metazoa</taxon>
        <taxon>Ecdysozoa</taxon>
        <taxon>Arthropoda</taxon>
        <taxon>Chelicerata</taxon>
        <taxon>Arachnida</taxon>
        <taxon>Acari</taxon>
        <taxon>Acariformes</taxon>
        <taxon>Sarcoptiformes</taxon>
        <taxon>Astigmata</taxon>
        <taxon>Psoroptidia</taxon>
        <taxon>Analgoidea</taxon>
        <taxon>Pyroglyphidae</taxon>
        <taxon>Pyroglyphinae</taxon>
        <taxon>Euroglyphus</taxon>
    </lineage>
</organism>
<dbReference type="Proteomes" id="UP000194236">
    <property type="component" value="Unassembled WGS sequence"/>
</dbReference>
<name>A0A1Y3BXH6_EURMA</name>
<proteinExistence type="predicted"/>
<sequence>MVNPYDHIASTLGLNLRNGTTNHPGYNNHGGGNGYGPCSSPIANYPATQRSNNSPSTSFIFPYTQSTSVTSHMRKI</sequence>
<evidence type="ECO:0000313" key="1">
    <source>
        <dbReference type="EMBL" id="OTF84226.1"/>
    </source>
</evidence>